<dbReference type="Gene3D" id="3.30.1330.40">
    <property type="entry name" value="RutC-like"/>
    <property type="match status" value="1"/>
</dbReference>
<accession>A0ABT4KQY9</accession>
<comment type="caution">
    <text evidence="1">The sequence shown here is derived from an EMBL/GenBank/DDBJ whole genome shotgun (WGS) entry which is preliminary data.</text>
</comment>
<dbReference type="InterPro" id="IPR006175">
    <property type="entry name" value="YjgF/YER057c/UK114"/>
</dbReference>
<dbReference type="PANTHER" id="PTHR47328">
    <property type="match status" value="1"/>
</dbReference>
<reference evidence="1" key="1">
    <citation type="submission" date="2022-10" db="EMBL/GenBank/DDBJ databases">
        <title>Whole genome sequencing of three plant growth promoting bacteria isolated from Vachellia tortilis subsp. raddiana in Morocco.</title>
        <authorList>
            <person name="Hnini M."/>
            <person name="Zouagui R."/>
            <person name="Zouagui H."/>
            <person name="Chemao Elfihri M.-W."/>
            <person name="Ibrahimi A."/>
            <person name="Sbabou L."/>
            <person name="Aurag J."/>
        </authorList>
    </citation>
    <scope>NUCLEOTIDE SEQUENCE</scope>
    <source>
        <strain evidence="1">LMR678</strain>
    </source>
</reference>
<dbReference type="Pfam" id="PF01042">
    <property type="entry name" value="Ribonuc_L-PSP"/>
    <property type="match status" value="1"/>
</dbReference>
<dbReference type="SUPFAM" id="SSF55298">
    <property type="entry name" value="YjgF-like"/>
    <property type="match status" value="1"/>
</dbReference>
<evidence type="ECO:0000313" key="2">
    <source>
        <dbReference type="Proteomes" id="UP001079430"/>
    </source>
</evidence>
<dbReference type="CDD" id="cd06150">
    <property type="entry name" value="YjgF_YER057c_UK114_like_2"/>
    <property type="match status" value="1"/>
</dbReference>
<dbReference type="InterPro" id="IPR035709">
    <property type="entry name" value="YoaB-like"/>
</dbReference>
<evidence type="ECO:0000313" key="1">
    <source>
        <dbReference type="EMBL" id="MCZ4093706.1"/>
    </source>
</evidence>
<dbReference type="RefSeq" id="WP_269285514.1">
    <property type="nucleotide sequence ID" value="NZ_JAPVOI010000005.1"/>
</dbReference>
<name>A0ABT4KQY9_9HYPH</name>
<dbReference type="InterPro" id="IPR035959">
    <property type="entry name" value="RutC-like_sf"/>
</dbReference>
<protein>
    <submittedName>
        <fullName evidence="1">RidA family protein</fullName>
    </submittedName>
</protein>
<proteinExistence type="predicted"/>
<dbReference type="PANTHER" id="PTHR47328:SF1">
    <property type="entry name" value="RUTC FAMILY PROTEIN YOAB"/>
    <property type="match status" value="1"/>
</dbReference>
<keyword evidence="2" id="KW-1185">Reference proteome</keyword>
<gene>
    <name evidence="1" type="ORF">O3W52_28465</name>
</gene>
<dbReference type="EMBL" id="JAPVOI010000005">
    <property type="protein sequence ID" value="MCZ4093706.1"/>
    <property type="molecule type" value="Genomic_DNA"/>
</dbReference>
<sequence>MITRHFQTKIMHRMVEHSGTIYFGGVTADDGSLDIKEQTQQICRKIDELLAQVGSSKENLLTATIFITDFSQKERMTEAWLEWLPAQHLPTRATIGVADLGEDCLVEVVLSAAKS</sequence>
<dbReference type="Proteomes" id="UP001079430">
    <property type="component" value="Unassembled WGS sequence"/>
</dbReference>
<organism evidence="1 2">
    <name type="scientific">Sinorhizobium psoraleae</name>
    <dbReference type="NCBI Taxonomy" id="520838"/>
    <lineage>
        <taxon>Bacteria</taxon>
        <taxon>Pseudomonadati</taxon>
        <taxon>Pseudomonadota</taxon>
        <taxon>Alphaproteobacteria</taxon>
        <taxon>Hyphomicrobiales</taxon>
        <taxon>Rhizobiaceae</taxon>
        <taxon>Sinorhizobium/Ensifer group</taxon>
        <taxon>Sinorhizobium</taxon>
    </lineage>
</organism>